<dbReference type="InterPro" id="IPR027417">
    <property type="entry name" value="P-loop_NTPase"/>
</dbReference>
<proteinExistence type="inferred from homology"/>
<evidence type="ECO:0000256" key="2">
    <source>
        <dbReference type="ARBA" id="ARBA00020019"/>
    </source>
</evidence>
<dbReference type="PANTHER" id="PTHR24220">
    <property type="entry name" value="IMPORT ATP-BINDING PROTEIN"/>
    <property type="match status" value="1"/>
</dbReference>
<evidence type="ECO:0000256" key="4">
    <source>
        <dbReference type="ARBA" id="ARBA00022618"/>
    </source>
</evidence>
<keyword evidence="13" id="KW-1185">Reference proteome</keyword>
<evidence type="ECO:0000256" key="9">
    <source>
        <dbReference type="RuleBase" id="RU365094"/>
    </source>
</evidence>
<reference evidence="13" key="1">
    <citation type="submission" date="2016-10" db="EMBL/GenBank/DDBJ databases">
        <authorList>
            <person name="Varghese N."/>
            <person name="Submissions S."/>
        </authorList>
    </citation>
    <scope>NUCLEOTIDE SEQUENCE [LARGE SCALE GENOMIC DNA]</scope>
    <source>
        <strain evidence="13">CGMCC 1.6992</strain>
    </source>
</reference>
<dbReference type="GO" id="GO:0005524">
    <property type="term" value="F:ATP binding"/>
    <property type="evidence" value="ECO:0007669"/>
    <property type="project" value="UniProtKB-UniRule"/>
</dbReference>
<dbReference type="AlphaFoldDB" id="A0A1G7DK48"/>
<keyword evidence="4 9" id="KW-0132">Cell division</keyword>
<dbReference type="SMART" id="SM00382">
    <property type="entry name" value="AAA"/>
    <property type="match status" value="1"/>
</dbReference>
<dbReference type="NCBIfam" id="TIGR02673">
    <property type="entry name" value="FtsE"/>
    <property type="match status" value="1"/>
</dbReference>
<evidence type="ECO:0000256" key="1">
    <source>
        <dbReference type="ARBA" id="ARBA00005417"/>
    </source>
</evidence>
<comment type="subcellular location">
    <subcellularLocation>
        <location evidence="9">Cell membrane</location>
        <topology evidence="9">Peripheral membrane protein</topology>
        <orientation evidence="9">Cytoplasmic side</orientation>
    </subcellularLocation>
</comment>
<organism evidence="12 13">
    <name type="scientific">Thermus arciformis</name>
    <dbReference type="NCBI Taxonomy" id="482827"/>
    <lineage>
        <taxon>Bacteria</taxon>
        <taxon>Thermotogati</taxon>
        <taxon>Deinococcota</taxon>
        <taxon>Deinococci</taxon>
        <taxon>Thermales</taxon>
        <taxon>Thermaceae</taxon>
        <taxon>Thermus</taxon>
    </lineage>
</organism>
<dbReference type="PANTHER" id="PTHR24220:SF470">
    <property type="entry name" value="CELL DIVISION ATP-BINDING PROTEIN FTSE"/>
    <property type="match status" value="1"/>
</dbReference>
<feature type="domain" description="ABC transporter" evidence="11">
    <location>
        <begin position="4"/>
        <end position="238"/>
    </location>
</feature>
<dbReference type="Gene3D" id="3.40.50.300">
    <property type="entry name" value="P-loop containing nucleotide triphosphate hydrolases"/>
    <property type="match status" value="1"/>
</dbReference>
<sequence>MIAFHRVSLEYPRTGTKALYNVSLEVKKGEFVFVVGHSGAGKSTLLALVHRRLIPTQGAVYFAGQNLKALRGDQVAYHRRRIGMVFQDHRLLADMTVEENLAFVLQVQGVPRKEWPERIATALRRVGLAHKKRAFPEELSVGEAQRVALARALLLDPPVILADEPTGNLDPENALQVLDILKAAHQRGATVVVATHSRELLEAYPARVVALKAGQVVRDERPGEGGSIRVREGPDRGGKEGA</sequence>
<accession>A0A1G7DK48</accession>
<dbReference type="PROSITE" id="PS50893">
    <property type="entry name" value="ABC_TRANSPORTER_2"/>
    <property type="match status" value="1"/>
</dbReference>
<keyword evidence="6 9" id="KW-0067">ATP-binding</keyword>
<evidence type="ECO:0000256" key="7">
    <source>
        <dbReference type="ARBA" id="ARBA00023136"/>
    </source>
</evidence>
<dbReference type="InterPro" id="IPR017871">
    <property type="entry name" value="ABC_transporter-like_CS"/>
</dbReference>
<keyword evidence="8 9" id="KW-0131">Cell cycle</keyword>
<comment type="similarity">
    <text evidence="1 9">Belongs to the ABC transporter superfamily.</text>
</comment>
<gene>
    <name evidence="9" type="primary">ftsE</name>
    <name evidence="12" type="ORF">SAMN04488243_10320</name>
</gene>
<feature type="region of interest" description="Disordered" evidence="10">
    <location>
        <begin position="220"/>
        <end position="242"/>
    </location>
</feature>
<evidence type="ECO:0000313" key="12">
    <source>
        <dbReference type="EMBL" id="SDE51918.1"/>
    </source>
</evidence>
<dbReference type="OrthoDB" id="30605at2"/>
<evidence type="ECO:0000256" key="10">
    <source>
        <dbReference type="SAM" id="MobiDB-lite"/>
    </source>
</evidence>
<dbReference type="EMBL" id="FNBC01000003">
    <property type="protein sequence ID" value="SDE51918.1"/>
    <property type="molecule type" value="Genomic_DNA"/>
</dbReference>
<evidence type="ECO:0000256" key="8">
    <source>
        <dbReference type="ARBA" id="ARBA00023306"/>
    </source>
</evidence>
<dbReference type="GO" id="GO:0051301">
    <property type="term" value="P:cell division"/>
    <property type="evidence" value="ECO:0007669"/>
    <property type="project" value="UniProtKB-UniRule"/>
</dbReference>
<dbReference type="GO" id="GO:0022857">
    <property type="term" value="F:transmembrane transporter activity"/>
    <property type="evidence" value="ECO:0007669"/>
    <property type="project" value="TreeGrafter"/>
</dbReference>
<dbReference type="Pfam" id="PF00005">
    <property type="entry name" value="ABC_tran"/>
    <property type="match status" value="1"/>
</dbReference>
<dbReference type="InterPro" id="IPR015854">
    <property type="entry name" value="ABC_transpr_LolD-like"/>
</dbReference>
<evidence type="ECO:0000256" key="3">
    <source>
        <dbReference type="ARBA" id="ARBA00022475"/>
    </source>
</evidence>
<evidence type="ECO:0000313" key="13">
    <source>
        <dbReference type="Proteomes" id="UP000199446"/>
    </source>
</evidence>
<evidence type="ECO:0000259" key="11">
    <source>
        <dbReference type="PROSITE" id="PS50893"/>
    </source>
</evidence>
<dbReference type="InterPro" id="IPR003593">
    <property type="entry name" value="AAA+_ATPase"/>
</dbReference>
<keyword evidence="5 9" id="KW-0547">Nucleotide-binding</keyword>
<comment type="subunit">
    <text evidence="9">Homodimer. Forms a membrane-associated complex with FtsX.</text>
</comment>
<dbReference type="InterPro" id="IPR003439">
    <property type="entry name" value="ABC_transporter-like_ATP-bd"/>
</dbReference>
<name>A0A1G7DK48_9DEIN</name>
<keyword evidence="7 9" id="KW-0472">Membrane</keyword>
<comment type="function">
    <text evidence="9">Part of the ABC transporter FtsEX involved in cellular division.</text>
</comment>
<dbReference type="Proteomes" id="UP000199446">
    <property type="component" value="Unassembled WGS sequence"/>
</dbReference>
<keyword evidence="3 9" id="KW-1003">Cell membrane</keyword>
<dbReference type="GO" id="GO:0005886">
    <property type="term" value="C:plasma membrane"/>
    <property type="evidence" value="ECO:0007669"/>
    <property type="project" value="UniProtKB-SubCell"/>
</dbReference>
<dbReference type="PROSITE" id="PS00211">
    <property type="entry name" value="ABC_TRANSPORTER_1"/>
    <property type="match status" value="1"/>
</dbReference>
<dbReference type="STRING" id="482827.SAMN04488243_10320"/>
<evidence type="ECO:0000256" key="6">
    <source>
        <dbReference type="ARBA" id="ARBA00022840"/>
    </source>
</evidence>
<evidence type="ECO:0000256" key="5">
    <source>
        <dbReference type="ARBA" id="ARBA00022741"/>
    </source>
</evidence>
<dbReference type="RefSeq" id="WP_093005274.1">
    <property type="nucleotide sequence ID" value="NZ_FNBC01000003.1"/>
</dbReference>
<dbReference type="SUPFAM" id="SSF52540">
    <property type="entry name" value="P-loop containing nucleoside triphosphate hydrolases"/>
    <property type="match status" value="1"/>
</dbReference>
<dbReference type="FunFam" id="3.40.50.300:FF:000056">
    <property type="entry name" value="Cell division ATP-binding protein FtsE"/>
    <property type="match status" value="1"/>
</dbReference>
<dbReference type="InterPro" id="IPR005286">
    <property type="entry name" value="Cell_div_FtsE"/>
</dbReference>
<protein>
    <recommendedName>
        <fullName evidence="2 9">Cell division ATP-binding protein FtsE</fullName>
    </recommendedName>
</protein>
<dbReference type="GO" id="GO:0016887">
    <property type="term" value="F:ATP hydrolysis activity"/>
    <property type="evidence" value="ECO:0007669"/>
    <property type="project" value="InterPro"/>
</dbReference>